<proteinExistence type="inferred from homology"/>
<comment type="caution">
    <text evidence="6">The sequence shown here is derived from an EMBL/GenBank/DDBJ whole genome shotgun (WGS) entry which is preliminary data.</text>
</comment>
<dbReference type="SUPFAM" id="SSF53474">
    <property type="entry name" value="alpha/beta-Hydrolases"/>
    <property type="match status" value="1"/>
</dbReference>
<protein>
    <recommendedName>
        <fullName evidence="5">Lipase domain-containing protein</fullName>
    </recommendedName>
</protein>
<dbReference type="Proteomes" id="UP001558652">
    <property type="component" value="Unassembled WGS sequence"/>
</dbReference>
<dbReference type="AlphaFoldDB" id="A0ABD0Y2D5"/>
<evidence type="ECO:0000313" key="6">
    <source>
        <dbReference type="EMBL" id="KAL1117631.1"/>
    </source>
</evidence>
<evidence type="ECO:0000256" key="2">
    <source>
        <dbReference type="ARBA" id="ARBA00010701"/>
    </source>
</evidence>
<evidence type="ECO:0000256" key="4">
    <source>
        <dbReference type="RuleBase" id="RU004262"/>
    </source>
</evidence>
<keyword evidence="3" id="KW-0964">Secreted</keyword>
<dbReference type="Pfam" id="PF00151">
    <property type="entry name" value="Lipase"/>
    <property type="match status" value="1"/>
</dbReference>
<keyword evidence="7" id="KW-1185">Reference proteome</keyword>
<dbReference type="InterPro" id="IPR013818">
    <property type="entry name" value="Lipase"/>
</dbReference>
<dbReference type="GO" id="GO:0005576">
    <property type="term" value="C:extracellular region"/>
    <property type="evidence" value="ECO:0007669"/>
    <property type="project" value="UniProtKB-SubCell"/>
</dbReference>
<reference evidence="6 7" key="1">
    <citation type="submission" date="2024-07" db="EMBL/GenBank/DDBJ databases">
        <title>Chromosome-level genome assembly of the water stick insect Ranatra chinensis (Heteroptera: Nepidae).</title>
        <authorList>
            <person name="Liu X."/>
        </authorList>
    </citation>
    <scope>NUCLEOTIDE SEQUENCE [LARGE SCALE GENOMIC DNA]</scope>
    <source>
        <strain evidence="6">Cailab_2021Rc</strain>
        <tissue evidence="6">Muscle</tissue>
    </source>
</reference>
<feature type="non-terminal residue" evidence="6">
    <location>
        <position position="1"/>
    </location>
</feature>
<organism evidence="6 7">
    <name type="scientific">Ranatra chinensis</name>
    <dbReference type="NCBI Taxonomy" id="642074"/>
    <lineage>
        <taxon>Eukaryota</taxon>
        <taxon>Metazoa</taxon>
        <taxon>Ecdysozoa</taxon>
        <taxon>Arthropoda</taxon>
        <taxon>Hexapoda</taxon>
        <taxon>Insecta</taxon>
        <taxon>Pterygota</taxon>
        <taxon>Neoptera</taxon>
        <taxon>Paraneoptera</taxon>
        <taxon>Hemiptera</taxon>
        <taxon>Heteroptera</taxon>
        <taxon>Panheteroptera</taxon>
        <taxon>Nepomorpha</taxon>
        <taxon>Nepidae</taxon>
        <taxon>Ranatrinae</taxon>
        <taxon>Ranatra</taxon>
    </lineage>
</organism>
<dbReference type="PANTHER" id="PTHR11610:SF178">
    <property type="entry name" value="LIPASE MEMBER H-A-LIKE PROTEIN"/>
    <property type="match status" value="1"/>
</dbReference>
<sequence>YLSKGGVNVVKVDWSWYANRLLYPASALATGRAAARVAALLKRLLQAGATTPQKVHLIGFSLGAHVAGGAGSLTAPKVGRITGLDPARPGFESFVTLGAELDKTDATLVDVVHTCAGYFGVSQPVGHLDFFPNGGTPAQPGCQATFTPRKTESVKLLRGISNTGLIKTFPIRGPKTNSAT</sequence>
<comment type="subcellular location">
    <subcellularLocation>
        <location evidence="1">Secreted</location>
    </subcellularLocation>
</comment>
<dbReference type="InterPro" id="IPR029058">
    <property type="entry name" value="AB_hydrolase_fold"/>
</dbReference>
<dbReference type="Gene3D" id="3.40.50.1820">
    <property type="entry name" value="alpha/beta hydrolase"/>
    <property type="match status" value="1"/>
</dbReference>
<accession>A0ABD0Y2D5</accession>
<dbReference type="PANTHER" id="PTHR11610">
    <property type="entry name" value="LIPASE"/>
    <property type="match status" value="1"/>
</dbReference>
<evidence type="ECO:0000256" key="1">
    <source>
        <dbReference type="ARBA" id="ARBA00004613"/>
    </source>
</evidence>
<evidence type="ECO:0000313" key="7">
    <source>
        <dbReference type="Proteomes" id="UP001558652"/>
    </source>
</evidence>
<comment type="similarity">
    <text evidence="2 4">Belongs to the AB hydrolase superfamily. Lipase family.</text>
</comment>
<evidence type="ECO:0000259" key="5">
    <source>
        <dbReference type="Pfam" id="PF00151"/>
    </source>
</evidence>
<name>A0ABD0Y2D5_9HEMI</name>
<dbReference type="InterPro" id="IPR000734">
    <property type="entry name" value="TAG_lipase"/>
</dbReference>
<dbReference type="EMBL" id="JBFDAA010000015">
    <property type="protein sequence ID" value="KAL1117631.1"/>
    <property type="molecule type" value="Genomic_DNA"/>
</dbReference>
<feature type="domain" description="Lipase" evidence="5">
    <location>
        <begin position="6"/>
        <end position="147"/>
    </location>
</feature>
<evidence type="ECO:0000256" key="3">
    <source>
        <dbReference type="ARBA" id="ARBA00022525"/>
    </source>
</evidence>
<gene>
    <name evidence="6" type="ORF">AAG570_003946</name>
</gene>